<dbReference type="GO" id="GO:0035556">
    <property type="term" value="P:intracellular signal transduction"/>
    <property type="evidence" value="ECO:0007669"/>
    <property type="project" value="InterPro"/>
</dbReference>
<evidence type="ECO:0000259" key="8">
    <source>
        <dbReference type="PROSITE" id="PS50010"/>
    </source>
</evidence>
<dbReference type="PROSITE" id="PS50010">
    <property type="entry name" value="DH_2"/>
    <property type="match status" value="1"/>
</dbReference>
<evidence type="ECO:0000256" key="5">
    <source>
        <dbReference type="SAM" id="Coils"/>
    </source>
</evidence>
<evidence type="ECO:0000313" key="9">
    <source>
        <dbReference type="EMBL" id="KAJ3055168.1"/>
    </source>
</evidence>
<accession>A0AAD5SGZ9</accession>
<keyword evidence="5" id="KW-0175">Coiled coil</keyword>
<feature type="region of interest" description="Disordered" evidence="6">
    <location>
        <begin position="2088"/>
        <end position="2107"/>
    </location>
</feature>
<feature type="coiled-coil region" evidence="5">
    <location>
        <begin position="841"/>
        <end position="966"/>
    </location>
</feature>
<gene>
    <name evidence="9" type="primary">MYO20_2</name>
    <name evidence="9" type="ORF">HK097_011322</name>
</gene>
<evidence type="ECO:0000259" key="7">
    <source>
        <dbReference type="PROSITE" id="PS50002"/>
    </source>
</evidence>
<dbReference type="GO" id="GO:0005737">
    <property type="term" value="C:cytoplasm"/>
    <property type="evidence" value="ECO:0007669"/>
    <property type="project" value="UniProtKB-SubCell"/>
</dbReference>
<dbReference type="InterPro" id="IPR001452">
    <property type="entry name" value="SH3_domain"/>
</dbReference>
<dbReference type="SUPFAM" id="SSF58113">
    <property type="entry name" value="Apolipoprotein A-I"/>
    <property type="match status" value="1"/>
</dbReference>
<feature type="compositionally biased region" description="Basic and acidic residues" evidence="6">
    <location>
        <begin position="1205"/>
        <end position="1226"/>
    </location>
</feature>
<dbReference type="CDD" id="cd00160">
    <property type="entry name" value="RhoGEF"/>
    <property type="match status" value="1"/>
</dbReference>
<dbReference type="PROSITE" id="PS00741">
    <property type="entry name" value="DH_1"/>
    <property type="match status" value="1"/>
</dbReference>
<feature type="domain" description="DH" evidence="8">
    <location>
        <begin position="424"/>
        <end position="607"/>
    </location>
</feature>
<feature type="compositionally biased region" description="Low complexity" evidence="6">
    <location>
        <begin position="197"/>
        <end position="211"/>
    </location>
</feature>
<feature type="region of interest" description="Disordered" evidence="6">
    <location>
        <begin position="746"/>
        <end position="781"/>
    </location>
</feature>
<dbReference type="Gene3D" id="2.30.30.40">
    <property type="entry name" value="SH3 Domains"/>
    <property type="match status" value="2"/>
</dbReference>
<feature type="region of interest" description="Disordered" evidence="6">
    <location>
        <begin position="1198"/>
        <end position="1226"/>
    </location>
</feature>
<dbReference type="SMART" id="SM00326">
    <property type="entry name" value="SH3"/>
    <property type="match status" value="2"/>
</dbReference>
<dbReference type="Pfam" id="PF14604">
    <property type="entry name" value="SH3_9"/>
    <property type="match status" value="1"/>
</dbReference>
<dbReference type="EMBL" id="JADGJD010000092">
    <property type="protein sequence ID" value="KAJ3055168.1"/>
    <property type="molecule type" value="Genomic_DNA"/>
</dbReference>
<evidence type="ECO:0000256" key="3">
    <source>
        <dbReference type="ARBA" id="ARBA00022490"/>
    </source>
</evidence>
<feature type="region of interest" description="Disordered" evidence="6">
    <location>
        <begin position="259"/>
        <end position="293"/>
    </location>
</feature>
<evidence type="ECO:0000256" key="6">
    <source>
        <dbReference type="SAM" id="MobiDB-lite"/>
    </source>
</evidence>
<feature type="region of interest" description="Disordered" evidence="6">
    <location>
        <begin position="181"/>
        <end position="220"/>
    </location>
</feature>
<feature type="coiled-coil region" evidence="5">
    <location>
        <begin position="1716"/>
        <end position="1808"/>
    </location>
</feature>
<dbReference type="SUPFAM" id="SSF50729">
    <property type="entry name" value="PH domain-like"/>
    <property type="match status" value="1"/>
</dbReference>
<dbReference type="InterPro" id="IPR036028">
    <property type="entry name" value="SH3-like_dom_sf"/>
</dbReference>
<evidence type="ECO:0000256" key="4">
    <source>
        <dbReference type="PROSITE-ProRule" id="PRU00192"/>
    </source>
</evidence>
<proteinExistence type="predicted"/>
<dbReference type="InterPro" id="IPR051480">
    <property type="entry name" value="Endocytic_GEF_Adapter"/>
</dbReference>
<dbReference type="Pfam" id="PF00621">
    <property type="entry name" value="RhoGEF"/>
    <property type="match status" value="1"/>
</dbReference>
<evidence type="ECO:0000313" key="10">
    <source>
        <dbReference type="Proteomes" id="UP001212841"/>
    </source>
</evidence>
<dbReference type="SUPFAM" id="SSF48065">
    <property type="entry name" value="DBL homology domain (DH-domain)"/>
    <property type="match status" value="1"/>
</dbReference>
<dbReference type="InterPro" id="IPR011993">
    <property type="entry name" value="PH-like_dom_sf"/>
</dbReference>
<evidence type="ECO:0000256" key="1">
    <source>
        <dbReference type="ARBA" id="ARBA00004496"/>
    </source>
</evidence>
<dbReference type="SUPFAM" id="SSF50044">
    <property type="entry name" value="SH3-domain"/>
    <property type="match status" value="2"/>
</dbReference>
<dbReference type="GO" id="GO:0035025">
    <property type="term" value="P:positive regulation of Rho protein signal transduction"/>
    <property type="evidence" value="ECO:0007669"/>
    <property type="project" value="TreeGrafter"/>
</dbReference>
<protein>
    <submittedName>
        <fullName evidence="9">Myosin 10A, isoform D</fullName>
    </submittedName>
</protein>
<dbReference type="PANTHER" id="PTHR46006:SF6">
    <property type="entry name" value="INTERSECTIN-2 ISOFORM X1"/>
    <property type="match status" value="1"/>
</dbReference>
<dbReference type="InterPro" id="IPR035899">
    <property type="entry name" value="DBL_dom_sf"/>
</dbReference>
<feature type="domain" description="SH3" evidence="7">
    <location>
        <begin position="1"/>
        <end position="66"/>
    </location>
</feature>
<feature type="compositionally biased region" description="Low complexity" evidence="6">
    <location>
        <begin position="2096"/>
        <end position="2105"/>
    </location>
</feature>
<dbReference type="Gene3D" id="2.30.29.30">
    <property type="entry name" value="Pleckstrin-homology domain (PH domain)/Phosphotyrosine-binding domain (PTB)"/>
    <property type="match status" value="1"/>
</dbReference>
<keyword evidence="3" id="KW-0963">Cytoplasm</keyword>
<evidence type="ECO:0000256" key="2">
    <source>
        <dbReference type="ARBA" id="ARBA00022443"/>
    </source>
</evidence>
<dbReference type="PANTHER" id="PTHR46006">
    <property type="entry name" value="RHO GUANINE NUCLEOTIDE EXCHANGE FACTOR AT 64C, ISOFORM A"/>
    <property type="match status" value="1"/>
</dbReference>
<dbReference type="Proteomes" id="UP001212841">
    <property type="component" value="Unassembled WGS sequence"/>
</dbReference>
<feature type="coiled-coil region" evidence="5">
    <location>
        <begin position="1456"/>
        <end position="1607"/>
    </location>
</feature>
<feature type="compositionally biased region" description="Polar residues" evidence="6">
    <location>
        <begin position="186"/>
        <end position="196"/>
    </location>
</feature>
<feature type="domain" description="SH3" evidence="7">
    <location>
        <begin position="110"/>
        <end position="174"/>
    </location>
</feature>
<feature type="region of interest" description="Disordered" evidence="6">
    <location>
        <begin position="305"/>
        <end position="326"/>
    </location>
</feature>
<comment type="subcellular location">
    <subcellularLocation>
        <location evidence="1">Cytoplasm</location>
    </subcellularLocation>
</comment>
<sequence length="2295" mass="259542">MSLRVVTAHQASESEELELEVGDVVELDQSPASIAEYWWHGVNRSWGPNNGQTGFFPRECVKLESWEPPPPVSPPAASIAPDNEYANDYNGREVADTELGEELEIPTPVPPGTQVTVIMDYEMMKADEINLTVGEAIVITSSPEGGWWRGMKDMGGKNPKQGWFPATHVKVDGEVQEIPATRSGPLLSQPSSATNDSSFALSSVAGSSMSLNEGTKRKPWFKRMVPKTKTDGMKGKRSRSLSAPLPGIGLGAAMQGKSLSALPDASETSLNGPSLESLPRPSITASMTASVSAKEERDNCEELAEFPEPESGHRRSHSAPAVSLSDLRCDSEPEKVEKVENLMERNASITTPDRMSVMSMPPEVVVKTRPSSIVEFARPSVADLGRPSIMELPRPKSFAEDISKSWQDQVLPETVEAMSAVEKKRVTAIWELVETERDYVRDLVIIIEHFMKPLADRKILAQKQIETLFMNIPQLLTIHEKFLSRLQAKWSEAEVPDSIGDLLMDGVDHFVSYTLYCGNQTAAVAKMNNWKESKKEFRAFLEETYKNPVTRSLDLGGFLIKPVQRICKYPLLIREIQKYTDEKDPDHAQLRTALERVQGVISIVNEGARQVEGVRNIASIQAGFTERLNIATPTRHFVREDIVWIHFEGLKKPRRLFVFNDLLILARKDWRDKYHLIDKAALRDVRMADVSDDAGSNLTNYMELEIVPTDGGQSPDRYLLSTQTQAAKHSWLDTYRNLTQLAVRTKRLSETKSSSSAQLHSDNEDDPSGRRRRRQSTADQATAKELEQLRAEIQNAAKRATDHEEKCKAEKAVLESILGDMQNKLQENEVREAELAGKLRNQELESSLKLSEVELEGKQKLDQKQEEMDAKLIEVEIEMANQLRAAEDVRMEIQKSLEEARDRLAIVEQALATVRKQAATFGTEKKELAASNDALKKQVEDLVAERDSLKELVESLRKKMAEAEVRWSERLSTGMRELREELDGKHATVVDDLRTEHAAVIDSMQTKQAKMIEELQAKHSRSLEEMHSRHAEEVKSLHSELAVLRERSAGELERLRHQVELDIKAEREEADAKLSRQREEADAKLASYMQDMNTKLAEQKEQVAERVHALQALAAREQEKTVQVQTLTADLQSLRSNATGTMEGLKRDLEDTRSRLREQEGAFRSQVEHCRQLTHEKHSLEDAVKRHEQRISELQSSAQAAHVAFENDRKRHERASEELSRAVRERDAEIKGLRERAQESHLKANVQETEAKHLKEALEAQRKSGAEANVRAQSEIANLKSALQRAESNFRKADQAFRNVKAGFDKGQAQYLQVQNSNKQLAIQHEEAKAAAKKLLLENEALVKEKEKEKEDGLRKIAGLQSQIQSWVDSVREMEAEQKNMKEQLNQESNRRQEAMLRADSLEGKIVGLKEGWQAEEREMEKTRQLLHGEINTLRQAIMEEKDYRLSMEREHETLRSRLLDEARNDKARLASENEELKAKLQQDVADLRDKKDMELTLLKGQLSVSERLEWQNEQDLVRLKAQVHKLQDELREKASTTTQSKRRLKAIETENAQLTQRLNEVTAAAETSDAENRQFEGTIRAFQTEIDKLRTLLTAAETDYNTLQHRMKMYNELDQKYLDIRDRAMAIDERTKDCKDRLSKTMPTHIRRARDLVAFQTVYKEVAKALSVPVCIFSEYDQDGGNTTLPLDEAALMTVVTKIHSLVMENEDLRGQLPIEKANMEVAVESERLAKAEVTALAEDKKQVEAKLRRVVEKYRAESERTHARMDQVKQERDMLQMRLDSAQKAVQVAEDRVLRIVAEKEKLNNDFLEIYERSQRNQAQTGREISRLTAQVATLTQEVVVLGSAKAEADGRVRQLEEKLQKAESEAHWSEQKEEISVKTHTLLQTATDGLRHANDNLNSLKSEIADLQKWKENAEKRLDGQRRALERNVATMASAGEELHRRSAAYADLKKSMDDREAELLQELSDSRETAASLQVELVQAQDREVTLQNQLDIATDEVQRRRLQKEQMLNQLNAVQEARDGQEKRLAHFKAQTSTLQTKLHSLQNHIVNNGRDIHLSRSALTPSVASLSATPAATSIDNILSRTKFDDSEKPSQQTSSTPSLPIDFEAQISHLTTLIRTTESILSTALQSLTHRPLTTAYPSPTTPTQALQYFVSNASSQLTSLHQQENLTSAIKQTLENLSTARDLLQHLEDGSTDSLARRDLWRSDSLRRGSSLVGGRMMSPHDDVGLMMSSGDLQPEIQPRVEEKKDNVPVRPPRLAAVKLDETLGRGLGKSIEQELNRRGLVGGEEV</sequence>
<dbReference type="Gene3D" id="1.20.900.10">
    <property type="entry name" value="Dbl homology (DH) domain"/>
    <property type="match status" value="1"/>
</dbReference>
<dbReference type="InterPro" id="IPR001331">
    <property type="entry name" value="GDS_CDC24_CS"/>
</dbReference>
<feature type="coiled-coil region" evidence="5">
    <location>
        <begin position="1967"/>
        <end position="2036"/>
    </location>
</feature>
<feature type="compositionally biased region" description="Polar residues" evidence="6">
    <location>
        <begin position="751"/>
        <end position="760"/>
    </location>
</feature>
<comment type="caution">
    <text evidence="9">The sequence shown here is derived from an EMBL/GenBank/DDBJ whole genome shotgun (WGS) entry which is preliminary data.</text>
</comment>
<dbReference type="GO" id="GO:0005085">
    <property type="term" value="F:guanyl-nucleotide exchange factor activity"/>
    <property type="evidence" value="ECO:0007669"/>
    <property type="project" value="InterPro"/>
</dbReference>
<organism evidence="9 10">
    <name type="scientific">Rhizophlyctis rosea</name>
    <dbReference type="NCBI Taxonomy" id="64517"/>
    <lineage>
        <taxon>Eukaryota</taxon>
        <taxon>Fungi</taxon>
        <taxon>Fungi incertae sedis</taxon>
        <taxon>Chytridiomycota</taxon>
        <taxon>Chytridiomycota incertae sedis</taxon>
        <taxon>Chytridiomycetes</taxon>
        <taxon>Rhizophlyctidales</taxon>
        <taxon>Rhizophlyctidaceae</taxon>
        <taxon>Rhizophlyctis</taxon>
    </lineage>
</organism>
<dbReference type="PROSITE" id="PS50002">
    <property type="entry name" value="SH3"/>
    <property type="match status" value="2"/>
</dbReference>
<keyword evidence="10" id="KW-1185">Reference proteome</keyword>
<dbReference type="Gene3D" id="1.20.5.1230">
    <property type="entry name" value="Apolipoprotein A-I"/>
    <property type="match status" value="1"/>
</dbReference>
<name>A0AAD5SGZ9_9FUNG</name>
<dbReference type="InterPro" id="IPR000219">
    <property type="entry name" value="DH_dom"/>
</dbReference>
<keyword evidence="2 4" id="KW-0728">SH3 domain</keyword>
<feature type="coiled-coil region" evidence="5">
    <location>
        <begin position="1848"/>
        <end position="1920"/>
    </location>
</feature>
<feature type="region of interest" description="Disordered" evidence="6">
    <location>
        <begin position="226"/>
        <end position="245"/>
    </location>
</feature>
<reference evidence="9" key="1">
    <citation type="submission" date="2020-05" db="EMBL/GenBank/DDBJ databases">
        <title>Phylogenomic resolution of chytrid fungi.</title>
        <authorList>
            <person name="Stajich J.E."/>
            <person name="Amses K."/>
            <person name="Simmons R."/>
            <person name="Seto K."/>
            <person name="Myers J."/>
            <person name="Bonds A."/>
            <person name="Quandt C.A."/>
            <person name="Barry K."/>
            <person name="Liu P."/>
            <person name="Grigoriev I."/>
            <person name="Longcore J.E."/>
            <person name="James T.Y."/>
        </authorList>
    </citation>
    <scope>NUCLEOTIDE SEQUENCE</scope>
    <source>
        <strain evidence="9">JEL0318</strain>
    </source>
</reference>
<dbReference type="SMART" id="SM00325">
    <property type="entry name" value="RhoGEF"/>
    <property type="match status" value="1"/>
</dbReference>
<dbReference type="Pfam" id="PF00018">
    <property type="entry name" value="SH3_1"/>
    <property type="match status" value="1"/>
</dbReference>